<gene>
    <name evidence="1" type="ORF">AS592_02780</name>
</gene>
<name>A0A151CID6_9BACT</name>
<evidence type="ECO:0000313" key="2">
    <source>
        <dbReference type="Proteomes" id="UP000075359"/>
    </source>
</evidence>
<dbReference type="EMBL" id="LNKT01000002">
    <property type="protein sequence ID" value="KYJ87281.1"/>
    <property type="molecule type" value="Genomic_DNA"/>
</dbReference>
<evidence type="ECO:0000313" key="1">
    <source>
        <dbReference type="EMBL" id="KYJ87281.1"/>
    </source>
</evidence>
<dbReference type="RefSeq" id="WP_067329025.1">
    <property type="nucleotide sequence ID" value="NZ_LNKT01000002.1"/>
</dbReference>
<proteinExistence type="predicted"/>
<dbReference type="STRING" id="1630136.AS592_02780"/>
<sequence>MKLYTQYTYEKKWISTSTQDALRMIREEMPETDAEATLQYILSELKKGKTVTLGTCRFTSTI</sequence>
<keyword evidence="2" id="KW-1185">Reference proteome</keyword>
<protein>
    <submittedName>
        <fullName evidence="1">Uncharacterized protein</fullName>
    </submittedName>
</protein>
<organism evidence="1 2">
    <name type="scientific">Sulfurovum riftiae</name>
    <dbReference type="NCBI Taxonomy" id="1630136"/>
    <lineage>
        <taxon>Bacteria</taxon>
        <taxon>Pseudomonadati</taxon>
        <taxon>Campylobacterota</taxon>
        <taxon>Epsilonproteobacteria</taxon>
        <taxon>Campylobacterales</taxon>
        <taxon>Sulfurovaceae</taxon>
        <taxon>Sulfurovum</taxon>
    </lineage>
</organism>
<dbReference type="OrthoDB" id="5334869at2"/>
<dbReference type="AlphaFoldDB" id="A0A151CID6"/>
<accession>A0A151CID6</accession>
<dbReference type="Proteomes" id="UP000075359">
    <property type="component" value="Unassembled WGS sequence"/>
</dbReference>
<reference evidence="1 2" key="1">
    <citation type="submission" date="2015-11" db="EMBL/GenBank/DDBJ databases">
        <title>Draft genome of Sulfurovum riftiae 1812E, a member of the Epsilonproteobacteria isolated from the tube of the deep-sea hydrothermal vent tubewom Riftia pachyptila.</title>
        <authorList>
            <person name="Vetriani C."/>
            <person name="Giovannelli D."/>
        </authorList>
    </citation>
    <scope>NUCLEOTIDE SEQUENCE [LARGE SCALE GENOMIC DNA]</scope>
    <source>
        <strain evidence="1 2">1812E</strain>
    </source>
</reference>
<comment type="caution">
    <text evidence="1">The sequence shown here is derived from an EMBL/GenBank/DDBJ whole genome shotgun (WGS) entry which is preliminary data.</text>
</comment>